<dbReference type="Pfam" id="PF09361">
    <property type="entry name" value="Phasin_2"/>
    <property type="match status" value="1"/>
</dbReference>
<reference evidence="3 4" key="2">
    <citation type="journal article" date="2013" name="Stand. Genomic Sci.">
        <title>Complete genome sequence of Halorhodospira halophila SL1.</title>
        <authorList>
            <person name="Challacombe J.F."/>
            <person name="Majid S."/>
            <person name="Deole R."/>
            <person name="Brettin T.S."/>
            <person name="Bruce D."/>
            <person name="Delano S.F."/>
            <person name="Detter J.C."/>
            <person name="Gleasner C.D."/>
            <person name="Han C.S."/>
            <person name="Misra M."/>
            <person name="Reitenga K.G."/>
            <person name="Mikhailova N."/>
            <person name="Woyke T."/>
            <person name="Pitluck S."/>
            <person name="Nolan M."/>
            <person name="Land M.L."/>
            <person name="Saunders E."/>
            <person name="Tapia R."/>
            <person name="Lapidus A."/>
            <person name="Ivanova N."/>
            <person name="Hoff W.D."/>
        </authorList>
    </citation>
    <scope>NUCLEOTIDE SEQUENCE [LARGE SCALE GENOMIC DNA]</scope>
    <source>
        <strain evidence="4">DSM 244 / SL1</strain>
    </source>
</reference>
<protein>
    <recommendedName>
        <fullName evidence="2">Phasin domain-containing protein</fullName>
    </recommendedName>
</protein>
<dbReference type="HOGENOM" id="CLU_2023474_0_0_6"/>
<dbReference type="STRING" id="349124.Hhal_1111"/>
<dbReference type="InterPro" id="IPR018968">
    <property type="entry name" value="Phasin"/>
</dbReference>
<dbReference type="KEGG" id="hha:Hhal_1111"/>
<gene>
    <name evidence="3" type="ordered locus">Hhal_1111</name>
</gene>
<organism evidence="3 4">
    <name type="scientific">Halorhodospira halophila (strain DSM 244 / SL1)</name>
    <name type="common">Ectothiorhodospira halophila (strain DSM 244 / SL1)</name>
    <dbReference type="NCBI Taxonomy" id="349124"/>
    <lineage>
        <taxon>Bacteria</taxon>
        <taxon>Pseudomonadati</taxon>
        <taxon>Pseudomonadota</taxon>
        <taxon>Gammaproteobacteria</taxon>
        <taxon>Chromatiales</taxon>
        <taxon>Ectothiorhodospiraceae</taxon>
        <taxon>Halorhodospira</taxon>
    </lineage>
</organism>
<feature type="compositionally biased region" description="Basic and acidic residues" evidence="1">
    <location>
        <begin position="76"/>
        <end position="91"/>
    </location>
</feature>
<dbReference type="EMBL" id="CP000544">
    <property type="protein sequence ID" value="ABM61887.1"/>
    <property type="molecule type" value="Genomic_DNA"/>
</dbReference>
<keyword evidence="4" id="KW-1185">Reference proteome</keyword>
<evidence type="ECO:0000259" key="2">
    <source>
        <dbReference type="Pfam" id="PF09361"/>
    </source>
</evidence>
<feature type="compositionally biased region" description="Polar residues" evidence="1">
    <location>
        <begin position="97"/>
        <end position="107"/>
    </location>
</feature>
<evidence type="ECO:0000256" key="1">
    <source>
        <dbReference type="SAM" id="MobiDB-lite"/>
    </source>
</evidence>
<sequence length="122" mass="13788">MMNYQDMIKQMQTQFGNYATPFHGVNSKMLEHWEKMADYQLDMARRYTDATLGNLREASDVQSPEQLQSYLQKSVEAARETSDSLAKDARTLAELSQAMTEDLQQSMREGASNLAPKSSKAA</sequence>
<evidence type="ECO:0000313" key="4">
    <source>
        <dbReference type="Proteomes" id="UP000000647"/>
    </source>
</evidence>
<dbReference type="AlphaFoldDB" id="A1WW25"/>
<reference evidence="4" key="1">
    <citation type="submission" date="2006-12" db="EMBL/GenBank/DDBJ databases">
        <title>Complete sequence of Halorhodospira halophila SL1.</title>
        <authorList>
            <consortium name="US DOE Joint Genome Institute"/>
            <person name="Copeland A."/>
            <person name="Lucas S."/>
            <person name="Lapidus A."/>
            <person name="Barry K."/>
            <person name="Detter J.C."/>
            <person name="Glavina del Rio T."/>
            <person name="Hammon N."/>
            <person name="Israni S."/>
            <person name="Dalin E."/>
            <person name="Tice H."/>
            <person name="Pitluck S."/>
            <person name="Saunders E."/>
            <person name="Brettin T."/>
            <person name="Bruce D."/>
            <person name="Han C."/>
            <person name="Tapia R."/>
            <person name="Schmutz J."/>
            <person name="Larimer F."/>
            <person name="Land M."/>
            <person name="Hauser L."/>
            <person name="Kyrpides N."/>
            <person name="Mikhailova N."/>
            <person name="Hoff W."/>
            <person name="Richardson P."/>
        </authorList>
    </citation>
    <scope>NUCLEOTIDE SEQUENCE [LARGE SCALE GENOMIC DNA]</scope>
    <source>
        <strain evidence="4">DSM 244 / SL1</strain>
    </source>
</reference>
<name>A1WW25_HALHL</name>
<accession>A1WW25</accession>
<feature type="domain" description="Phasin" evidence="2">
    <location>
        <begin position="7"/>
        <end position="109"/>
    </location>
</feature>
<proteinExistence type="predicted"/>
<dbReference type="RefSeq" id="WP_011813910.1">
    <property type="nucleotide sequence ID" value="NC_008789.1"/>
</dbReference>
<feature type="region of interest" description="Disordered" evidence="1">
    <location>
        <begin position="74"/>
        <end position="122"/>
    </location>
</feature>
<evidence type="ECO:0000313" key="3">
    <source>
        <dbReference type="EMBL" id="ABM61887.1"/>
    </source>
</evidence>
<dbReference type="Proteomes" id="UP000000647">
    <property type="component" value="Chromosome"/>
</dbReference>